<dbReference type="InterPro" id="IPR016181">
    <property type="entry name" value="Acyl_CoA_acyltransferase"/>
</dbReference>
<dbReference type="EMBL" id="KI911155">
    <property type="protein sequence ID" value="ETR99656.1"/>
    <property type="molecule type" value="Genomic_DNA"/>
</dbReference>
<dbReference type="AlphaFoldDB" id="A0A024S605"/>
<name>A0A024S605_HYPJR</name>
<protein>
    <recommendedName>
        <fullName evidence="3">N-acetyltransferase domain-containing protein</fullName>
    </recommendedName>
</protein>
<evidence type="ECO:0008006" key="3">
    <source>
        <dbReference type="Google" id="ProtNLM"/>
    </source>
</evidence>
<dbReference type="OrthoDB" id="410198at2759"/>
<evidence type="ECO:0000313" key="1">
    <source>
        <dbReference type="EMBL" id="ETR99656.1"/>
    </source>
</evidence>
<sequence>MPALRNLKVLPVNFSKDWNPLFAGFWKSWSIPRQPPMVVTFPHIGEGGPKEAAAFELKKAQYLAAARTSPGQTWFKLVDTSKTPDESIVGGLCMTHWKHEEKPRNMPDAPHHGFEPGSQRRMMSEQLYGQVDEWHRRAMQKREHMYGQAMWILPEYRGLRAAPLLLSKFEELLNKHDVEGYAECVLLSKGLLERMGFLVLNVINFPMKIENPSEETKALMDDFLSESIYLMWRPKKSEMNKKDIVMPSVGWREAKL</sequence>
<gene>
    <name evidence="1" type="ORF">M419DRAFT_10599</name>
</gene>
<dbReference type="KEGG" id="trr:M419DRAFT_10599"/>
<dbReference type="Proteomes" id="UP000024376">
    <property type="component" value="Unassembled WGS sequence"/>
</dbReference>
<dbReference type="Gene3D" id="3.40.630.30">
    <property type="match status" value="1"/>
</dbReference>
<evidence type="ECO:0000313" key="2">
    <source>
        <dbReference type="Proteomes" id="UP000024376"/>
    </source>
</evidence>
<reference evidence="2" key="1">
    <citation type="journal article" date="2013" name="Ind. Biotechnol.">
        <title>Comparative genomics analysis of Trichoderma reesei strains.</title>
        <authorList>
            <person name="Koike H."/>
            <person name="Aerts A."/>
            <person name="LaButti K."/>
            <person name="Grigoriev I.V."/>
            <person name="Baker S.E."/>
        </authorList>
    </citation>
    <scope>NUCLEOTIDE SEQUENCE [LARGE SCALE GENOMIC DNA]</scope>
    <source>
        <strain evidence="2">ATCC 56765 / BCRC 32924 / NRRL 11460 / Rut C-30</strain>
    </source>
</reference>
<dbReference type="HOGENOM" id="CLU_1094423_0_0_1"/>
<organism evidence="1 2">
    <name type="scientific">Hypocrea jecorina (strain ATCC 56765 / BCRC 32924 / NRRL 11460 / Rut C-30)</name>
    <name type="common">Trichoderma reesei</name>
    <dbReference type="NCBI Taxonomy" id="1344414"/>
    <lineage>
        <taxon>Eukaryota</taxon>
        <taxon>Fungi</taxon>
        <taxon>Dikarya</taxon>
        <taxon>Ascomycota</taxon>
        <taxon>Pezizomycotina</taxon>
        <taxon>Sordariomycetes</taxon>
        <taxon>Hypocreomycetidae</taxon>
        <taxon>Hypocreales</taxon>
        <taxon>Hypocreaceae</taxon>
        <taxon>Trichoderma</taxon>
    </lineage>
</organism>
<dbReference type="SUPFAM" id="SSF55729">
    <property type="entry name" value="Acyl-CoA N-acyltransferases (Nat)"/>
    <property type="match status" value="1"/>
</dbReference>
<accession>A0A024S605</accession>
<proteinExistence type="predicted"/>